<dbReference type="PANTHER" id="PTHR43270:SF4">
    <property type="entry name" value="CARNOSINE DIPEPTIDASE 2, ISOFORM A"/>
    <property type="match status" value="1"/>
</dbReference>
<evidence type="ECO:0000256" key="2">
    <source>
        <dbReference type="ARBA" id="ARBA00022723"/>
    </source>
</evidence>
<dbReference type="GO" id="GO:0008233">
    <property type="term" value="F:peptidase activity"/>
    <property type="evidence" value="ECO:0007669"/>
    <property type="project" value="UniProtKB-KW"/>
</dbReference>
<dbReference type="GO" id="GO:0006508">
    <property type="term" value="P:proteolysis"/>
    <property type="evidence" value="ECO:0007669"/>
    <property type="project" value="UniProtKB-KW"/>
</dbReference>
<dbReference type="Gene3D" id="3.30.70.360">
    <property type="match status" value="1"/>
</dbReference>
<dbReference type="GO" id="GO:0046872">
    <property type="term" value="F:metal ion binding"/>
    <property type="evidence" value="ECO:0007669"/>
    <property type="project" value="UniProtKB-KW"/>
</dbReference>
<evidence type="ECO:0000256" key="1">
    <source>
        <dbReference type="ARBA" id="ARBA00022670"/>
    </source>
</evidence>
<name>A0A2U2N5J6_9GAMM</name>
<sequence>MTRELDPATAREQVEAAWEDDILPTLCEFIRIPAKSPHFDPDWASHGYIDEAVDLAEDWCRQHAPRGSTVEVIRLHGRTPLLLVEIPGSAPGEVLLYGHLDKQPEASGWDADKGPWHPVLTDGRLYGRGSADDGYAVFASLQAITTLETQGVPHARCVLLIECCEESGSHDLPHYLDHLGERLGRPELVVCLDSGCANYEQLWVTTSLRGIAAGDLEIDVLEQGVHSGDASGVVPSGFRIARSLLERVEEATTGHILLPALQADIPAERQDQARLAAEVIGDALAGKFPFAGETQPLSSDTTELVLNRTWRPALEITGADGLPPLAEAGNVLRPKTRLRLSLRLPPTVDAEAATRALGDTLTDSPPHRARVRFHPAQASNGWNAPSFEGWLGDSLERASRHWFGKPAVFMGEGGTIPLMNLLSDRFPDARFLITGVLGPGSNAHGPNEFLHVPTAKRLTGVVAEALAAHGGQARG</sequence>
<feature type="domain" description="Peptidase M20 dimerisation" evidence="4">
    <location>
        <begin position="207"/>
        <end position="362"/>
    </location>
</feature>
<proteinExistence type="predicted"/>
<dbReference type="SUPFAM" id="SSF53187">
    <property type="entry name" value="Zn-dependent exopeptidases"/>
    <property type="match status" value="1"/>
</dbReference>
<keyword evidence="3" id="KW-0378">Hydrolase</keyword>
<evidence type="ECO:0000256" key="3">
    <source>
        <dbReference type="ARBA" id="ARBA00022801"/>
    </source>
</evidence>
<dbReference type="InterPro" id="IPR011650">
    <property type="entry name" value="Peptidase_M20_dimer"/>
</dbReference>
<protein>
    <submittedName>
        <fullName evidence="5">Peptidase M20</fullName>
    </submittedName>
</protein>
<evidence type="ECO:0000259" key="4">
    <source>
        <dbReference type="Pfam" id="PF07687"/>
    </source>
</evidence>
<dbReference type="PANTHER" id="PTHR43270">
    <property type="entry name" value="BETA-ALA-HIS DIPEPTIDASE"/>
    <property type="match status" value="1"/>
</dbReference>
<dbReference type="EMBL" id="QFFI01000006">
    <property type="protein sequence ID" value="PWG64308.1"/>
    <property type="molecule type" value="Genomic_DNA"/>
</dbReference>
<accession>A0A2U2N5J6</accession>
<organism evidence="5 6">
    <name type="scientific">Sediminicurvatus halobius</name>
    <dbReference type="NCBI Taxonomy" id="2182432"/>
    <lineage>
        <taxon>Bacteria</taxon>
        <taxon>Pseudomonadati</taxon>
        <taxon>Pseudomonadota</taxon>
        <taxon>Gammaproteobacteria</taxon>
        <taxon>Chromatiales</taxon>
        <taxon>Ectothiorhodospiraceae</taxon>
        <taxon>Sediminicurvatus</taxon>
    </lineage>
</organism>
<dbReference type="Proteomes" id="UP000245474">
    <property type="component" value="Unassembled WGS sequence"/>
</dbReference>
<dbReference type="Pfam" id="PF01546">
    <property type="entry name" value="Peptidase_M20"/>
    <property type="match status" value="1"/>
</dbReference>
<gene>
    <name evidence="5" type="ORF">DEM34_05340</name>
</gene>
<comment type="caution">
    <text evidence="5">The sequence shown here is derived from an EMBL/GenBank/DDBJ whole genome shotgun (WGS) entry which is preliminary data.</text>
</comment>
<dbReference type="Pfam" id="PF07687">
    <property type="entry name" value="M20_dimer"/>
    <property type="match status" value="1"/>
</dbReference>
<dbReference type="OrthoDB" id="9761532at2"/>
<evidence type="ECO:0000313" key="6">
    <source>
        <dbReference type="Proteomes" id="UP000245474"/>
    </source>
</evidence>
<dbReference type="InterPro" id="IPR051458">
    <property type="entry name" value="Cyt/Met_Dipeptidase"/>
</dbReference>
<reference evidence="5 6" key="1">
    <citation type="submission" date="2018-05" db="EMBL/GenBank/DDBJ databases">
        <title>Spiribacter halobius sp. nov., a moderately halophilic bacterium isolated from marine solar saltern.</title>
        <authorList>
            <person name="Zheng W.-S."/>
            <person name="Lu D.-C."/>
            <person name="Du Z.-J."/>
        </authorList>
    </citation>
    <scope>NUCLEOTIDE SEQUENCE [LARGE SCALE GENOMIC DNA]</scope>
    <source>
        <strain evidence="5 6">E85</strain>
    </source>
</reference>
<keyword evidence="6" id="KW-1185">Reference proteome</keyword>
<dbReference type="AlphaFoldDB" id="A0A2U2N5J6"/>
<dbReference type="Gene3D" id="3.40.630.10">
    <property type="entry name" value="Zn peptidases"/>
    <property type="match status" value="1"/>
</dbReference>
<keyword evidence="2" id="KW-0479">Metal-binding</keyword>
<dbReference type="RefSeq" id="WP_109677014.1">
    <property type="nucleotide sequence ID" value="NZ_CP086615.1"/>
</dbReference>
<dbReference type="InterPro" id="IPR002933">
    <property type="entry name" value="Peptidase_M20"/>
</dbReference>
<keyword evidence="1" id="KW-0645">Protease</keyword>
<evidence type="ECO:0000313" key="5">
    <source>
        <dbReference type="EMBL" id="PWG64308.1"/>
    </source>
</evidence>